<dbReference type="OrthoDB" id="951410at2"/>
<organism evidence="2 3">
    <name type="scientific">Capnocytophaga gingivalis</name>
    <dbReference type="NCBI Taxonomy" id="1017"/>
    <lineage>
        <taxon>Bacteria</taxon>
        <taxon>Pseudomonadati</taxon>
        <taxon>Bacteroidota</taxon>
        <taxon>Flavobacteriia</taxon>
        <taxon>Flavobacteriales</taxon>
        <taxon>Flavobacteriaceae</taxon>
        <taxon>Capnocytophaga</taxon>
    </lineage>
</organism>
<evidence type="ECO:0000259" key="1">
    <source>
        <dbReference type="SMART" id="SM00867"/>
    </source>
</evidence>
<dbReference type="Proteomes" id="UP000217250">
    <property type="component" value="Chromosome"/>
</dbReference>
<evidence type="ECO:0000313" key="3">
    <source>
        <dbReference type="Proteomes" id="UP000217250"/>
    </source>
</evidence>
<dbReference type="AlphaFoldDB" id="A0A250FNC0"/>
<reference evidence="3" key="1">
    <citation type="submission" date="2017-06" db="EMBL/GenBank/DDBJ databases">
        <title>Capnocytophaga spp. assemblies.</title>
        <authorList>
            <person name="Gulvik C.A."/>
        </authorList>
    </citation>
    <scope>NUCLEOTIDE SEQUENCE [LARGE SCALE GENOMIC DNA]</scope>
    <source>
        <strain evidence="3">H1496</strain>
    </source>
</reference>
<gene>
    <name evidence="2" type="ORF">CGC50_05035</name>
</gene>
<dbReference type="SMART" id="SM00867">
    <property type="entry name" value="YceI"/>
    <property type="match status" value="1"/>
</dbReference>
<dbReference type="EMBL" id="CP022386">
    <property type="protein sequence ID" value="ATA86583.1"/>
    <property type="molecule type" value="Genomic_DNA"/>
</dbReference>
<feature type="domain" description="Lipid/polyisoprenoid-binding YceI-like" evidence="1">
    <location>
        <begin position="22"/>
        <end position="186"/>
    </location>
</feature>
<dbReference type="GeneID" id="84807928"/>
<name>A0A250FNC0_9FLAO</name>
<dbReference type="InterPro" id="IPR036761">
    <property type="entry name" value="TTHA0802/YceI-like_sf"/>
</dbReference>
<dbReference type="Gene3D" id="2.40.128.110">
    <property type="entry name" value="Lipid/polyisoprenoid-binding, YceI-like"/>
    <property type="match status" value="1"/>
</dbReference>
<dbReference type="Pfam" id="PF04264">
    <property type="entry name" value="YceI"/>
    <property type="match status" value="1"/>
</dbReference>
<dbReference type="KEGG" id="cgh:CGC50_05035"/>
<dbReference type="RefSeq" id="WP_095909941.1">
    <property type="nucleotide sequence ID" value="NZ_CAUQOG010000053.1"/>
</dbReference>
<accession>A0A250FNC0</accession>
<dbReference type="PANTHER" id="PTHR34406:SF1">
    <property type="entry name" value="PROTEIN YCEI"/>
    <property type="match status" value="1"/>
</dbReference>
<dbReference type="SUPFAM" id="SSF101874">
    <property type="entry name" value="YceI-like"/>
    <property type="match status" value="1"/>
</dbReference>
<proteinExistence type="predicted"/>
<protein>
    <submittedName>
        <fullName evidence="2">Lipid-binding protein</fullName>
    </submittedName>
</protein>
<dbReference type="InterPro" id="IPR007372">
    <property type="entry name" value="Lipid/polyisoprenoid-bd_YceI"/>
</dbReference>
<evidence type="ECO:0000313" key="2">
    <source>
        <dbReference type="EMBL" id="ATA86583.1"/>
    </source>
</evidence>
<sequence length="189" mass="20623">MKKLLSIVALLVSIVAIGQTKKLHLKGSNLQWEAKKVVAGGHKGTLAFKSGELTYKNNELTGGTFVVDMNSLAVTDEGMDAKGKEKLIGHLKSDDFFSVKKFPTATLTLKQVTRTQQGYKAKGDLTIKGITKPVEVELLRTAVEGYASTLVVNRTEFDIKYGSGSFFSNLGDKAIEDNFTLYAFVIPEN</sequence>
<dbReference type="PANTHER" id="PTHR34406">
    <property type="entry name" value="PROTEIN YCEI"/>
    <property type="match status" value="1"/>
</dbReference>